<feature type="region of interest" description="Disordered" evidence="1">
    <location>
        <begin position="1"/>
        <end position="215"/>
    </location>
</feature>
<dbReference type="OrthoDB" id="10576523at2759"/>
<dbReference type="Proteomes" id="UP000235965">
    <property type="component" value="Unassembled WGS sequence"/>
</dbReference>
<keyword evidence="3" id="KW-1185">Reference proteome</keyword>
<reference evidence="2 3" key="1">
    <citation type="submission" date="2017-12" db="EMBL/GenBank/DDBJ databases">
        <title>Hemimetabolous genomes reveal molecular basis of termite eusociality.</title>
        <authorList>
            <person name="Harrison M.C."/>
            <person name="Jongepier E."/>
            <person name="Robertson H.M."/>
            <person name="Arning N."/>
            <person name="Bitard-Feildel T."/>
            <person name="Chao H."/>
            <person name="Childers C.P."/>
            <person name="Dinh H."/>
            <person name="Doddapaneni H."/>
            <person name="Dugan S."/>
            <person name="Gowin J."/>
            <person name="Greiner C."/>
            <person name="Han Y."/>
            <person name="Hu H."/>
            <person name="Hughes D.S.T."/>
            <person name="Huylmans A.-K."/>
            <person name="Kemena C."/>
            <person name="Kremer L.P.M."/>
            <person name="Lee S.L."/>
            <person name="Lopez-Ezquerra A."/>
            <person name="Mallet L."/>
            <person name="Monroy-Kuhn J.M."/>
            <person name="Moser A."/>
            <person name="Murali S.C."/>
            <person name="Muzny D.M."/>
            <person name="Otani S."/>
            <person name="Piulachs M.-D."/>
            <person name="Poelchau M."/>
            <person name="Qu J."/>
            <person name="Schaub F."/>
            <person name="Wada-Katsumata A."/>
            <person name="Worley K.C."/>
            <person name="Xie Q."/>
            <person name="Ylla G."/>
            <person name="Poulsen M."/>
            <person name="Gibbs R.A."/>
            <person name="Schal C."/>
            <person name="Richards S."/>
            <person name="Belles X."/>
            <person name="Korb J."/>
            <person name="Bornberg-Bauer E."/>
        </authorList>
    </citation>
    <scope>NUCLEOTIDE SEQUENCE [LARGE SCALE GENOMIC DNA]</scope>
    <source>
        <tissue evidence="2">Whole body</tissue>
    </source>
</reference>
<feature type="compositionally biased region" description="Basic and acidic residues" evidence="1">
    <location>
        <begin position="92"/>
        <end position="111"/>
    </location>
</feature>
<evidence type="ECO:0000313" key="2">
    <source>
        <dbReference type="EMBL" id="PNF25669.1"/>
    </source>
</evidence>
<proteinExistence type="predicted"/>
<feature type="compositionally biased region" description="Basic and acidic residues" evidence="1">
    <location>
        <begin position="174"/>
        <end position="184"/>
    </location>
</feature>
<protein>
    <submittedName>
        <fullName evidence="2">Uncharacterized protein</fullName>
    </submittedName>
</protein>
<gene>
    <name evidence="2" type="ORF">B7P43_G00633</name>
</gene>
<accession>A0A2J7QAS7</accession>
<name>A0A2J7QAS7_9NEOP</name>
<organism evidence="2 3">
    <name type="scientific">Cryptotermes secundus</name>
    <dbReference type="NCBI Taxonomy" id="105785"/>
    <lineage>
        <taxon>Eukaryota</taxon>
        <taxon>Metazoa</taxon>
        <taxon>Ecdysozoa</taxon>
        <taxon>Arthropoda</taxon>
        <taxon>Hexapoda</taxon>
        <taxon>Insecta</taxon>
        <taxon>Pterygota</taxon>
        <taxon>Neoptera</taxon>
        <taxon>Polyneoptera</taxon>
        <taxon>Dictyoptera</taxon>
        <taxon>Blattodea</taxon>
        <taxon>Blattoidea</taxon>
        <taxon>Termitoidae</taxon>
        <taxon>Kalotermitidae</taxon>
        <taxon>Cryptotermitinae</taxon>
        <taxon>Cryptotermes</taxon>
    </lineage>
</organism>
<dbReference type="EMBL" id="NEVH01016329">
    <property type="protein sequence ID" value="PNF25669.1"/>
    <property type="molecule type" value="Genomic_DNA"/>
</dbReference>
<dbReference type="InParanoid" id="A0A2J7QAS7"/>
<dbReference type="AlphaFoldDB" id="A0A2J7QAS7"/>
<evidence type="ECO:0000256" key="1">
    <source>
        <dbReference type="SAM" id="MobiDB-lite"/>
    </source>
</evidence>
<comment type="caution">
    <text evidence="2">The sequence shown here is derived from an EMBL/GenBank/DDBJ whole genome shotgun (WGS) entry which is preliminary data.</text>
</comment>
<feature type="compositionally biased region" description="Basic and acidic residues" evidence="1">
    <location>
        <begin position="15"/>
        <end position="33"/>
    </location>
</feature>
<feature type="compositionally biased region" description="Basic and acidic residues" evidence="1">
    <location>
        <begin position="201"/>
        <end position="215"/>
    </location>
</feature>
<sequence>MPAKRDKRTAAKITTKAEENQRNTDEQGTEKPPAKNKGRVPKAKAVGEQAEQTEAPEKKPGRGRKNVTATRTSDENGSEAAKNVPKRGQALKKTETEKSKDTGNDVTELQRKGASRATKKDTKVGEVVAQARGRKATNKGAGNEDGEPAVKKLRNPAKTKDSNEAKPKRKVRQQKKEPKGKEVNEEGNELLDNGDSAQGADRSEELRVSVEHWYV</sequence>
<evidence type="ECO:0000313" key="3">
    <source>
        <dbReference type="Proteomes" id="UP000235965"/>
    </source>
</evidence>